<proteinExistence type="predicted"/>
<dbReference type="AlphaFoldDB" id="A0A8J3FUR2"/>
<feature type="region of interest" description="Disordered" evidence="1">
    <location>
        <begin position="85"/>
        <end position="106"/>
    </location>
</feature>
<evidence type="ECO:0000313" key="2">
    <source>
        <dbReference type="EMBL" id="GGM45513.1"/>
    </source>
</evidence>
<sequence>MGGVIIYEPEPGSPLQDVPWVVTFRSWDDSWDPFICGPYERAHAIALAEAVAVDSEDVLADVEPLLPALAPDDVLADIAELRAAAEAETTGPNGELTEPEPEDLVPTETIVPTAEEVRAGMARVVHRLVSGNGNG</sequence>
<evidence type="ECO:0000256" key="1">
    <source>
        <dbReference type="SAM" id="MobiDB-lite"/>
    </source>
</evidence>
<reference evidence="2" key="1">
    <citation type="journal article" date="2014" name="Int. J. Syst. Evol. Microbiol.">
        <title>Complete genome sequence of Corynebacterium casei LMG S-19264T (=DSM 44701T), isolated from a smear-ripened cheese.</title>
        <authorList>
            <consortium name="US DOE Joint Genome Institute (JGI-PGF)"/>
            <person name="Walter F."/>
            <person name="Albersmeier A."/>
            <person name="Kalinowski J."/>
            <person name="Ruckert C."/>
        </authorList>
    </citation>
    <scope>NUCLEOTIDE SEQUENCE</scope>
    <source>
        <strain evidence="2">CGMCC 4.5737</strain>
    </source>
</reference>
<protein>
    <submittedName>
        <fullName evidence="2">Uncharacterized protein</fullName>
    </submittedName>
</protein>
<accession>A0A8J3FUR2</accession>
<evidence type="ECO:0000313" key="3">
    <source>
        <dbReference type="Proteomes" id="UP000637578"/>
    </source>
</evidence>
<reference evidence="2" key="2">
    <citation type="submission" date="2020-09" db="EMBL/GenBank/DDBJ databases">
        <authorList>
            <person name="Sun Q."/>
            <person name="Zhou Y."/>
        </authorList>
    </citation>
    <scope>NUCLEOTIDE SEQUENCE</scope>
    <source>
        <strain evidence="2">CGMCC 4.5737</strain>
    </source>
</reference>
<gene>
    <name evidence="2" type="ORF">GCM10012275_15710</name>
</gene>
<comment type="caution">
    <text evidence="2">The sequence shown here is derived from an EMBL/GenBank/DDBJ whole genome shotgun (WGS) entry which is preliminary data.</text>
</comment>
<dbReference type="RefSeq" id="WP_189055424.1">
    <property type="nucleotide sequence ID" value="NZ_BMMK01000005.1"/>
</dbReference>
<organism evidence="2 3">
    <name type="scientific">Longimycelium tulufanense</name>
    <dbReference type="NCBI Taxonomy" id="907463"/>
    <lineage>
        <taxon>Bacteria</taxon>
        <taxon>Bacillati</taxon>
        <taxon>Actinomycetota</taxon>
        <taxon>Actinomycetes</taxon>
        <taxon>Pseudonocardiales</taxon>
        <taxon>Pseudonocardiaceae</taxon>
        <taxon>Longimycelium</taxon>
    </lineage>
</organism>
<dbReference type="EMBL" id="BMMK01000005">
    <property type="protein sequence ID" value="GGM45513.1"/>
    <property type="molecule type" value="Genomic_DNA"/>
</dbReference>
<dbReference type="Proteomes" id="UP000637578">
    <property type="component" value="Unassembled WGS sequence"/>
</dbReference>
<keyword evidence="3" id="KW-1185">Reference proteome</keyword>
<name>A0A8J3FUR2_9PSEU</name>